<feature type="compositionally biased region" description="Basic and acidic residues" evidence="1">
    <location>
        <begin position="861"/>
        <end position="870"/>
    </location>
</feature>
<feature type="compositionally biased region" description="Polar residues" evidence="1">
    <location>
        <begin position="143"/>
        <end position="155"/>
    </location>
</feature>
<dbReference type="OrthoDB" id="5402622at2759"/>
<feature type="region of interest" description="Disordered" evidence="1">
    <location>
        <begin position="1"/>
        <end position="95"/>
    </location>
</feature>
<evidence type="ECO:0000313" key="4">
    <source>
        <dbReference type="Proteomes" id="UP000193689"/>
    </source>
</evidence>
<feature type="non-terminal residue" evidence="3">
    <location>
        <position position="1"/>
    </location>
</feature>
<feature type="region of interest" description="Disordered" evidence="1">
    <location>
        <begin position="331"/>
        <end position="352"/>
    </location>
</feature>
<gene>
    <name evidence="3" type="ORF">BCR38DRAFT_309239</name>
</gene>
<feature type="region of interest" description="Disordered" evidence="1">
    <location>
        <begin position="780"/>
        <end position="821"/>
    </location>
</feature>
<feature type="compositionally biased region" description="Low complexity" evidence="1">
    <location>
        <begin position="42"/>
        <end position="57"/>
    </location>
</feature>
<keyword evidence="4" id="KW-1185">Reference proteome</keyword>
<feature type="compositionally biased region" description="Polar residues" evidence="1">
    <location>
        <begin position="843"/>
        <end position="852"/>
    </location>
</feature>
<feature type="region of interest" description="Disordered" evidence="1">
    <location>
        <begin position="115"/>
        <end position="189"/>
    </location>
</feature>
<organism evidence="3 4">
    <name type="scientific">Pseudomassariella vexata</name>
    <dbReference type="NCBI Taxonomy" id="1141098"/>
    <lineage>
        <taxon>Eukaryota</taxon>
        <taxon>Fungi</taxon>
        <taxon>Dikarya</taxon>
        <taxon>Ascomycota</taxon>
        <taxon>Pezizomycotina</taxon>
        <taxon>Sordariomycetes</taxon>
        <taxon>Xylariomycetidae</taxon>
        <taxon>Amphisphaeriales</taxon>
        <taxon>Pseudomassariaceae</taxon>
        <taxon>Pseudomassariella</taxon>
    </lineage>
</organism>
<keyword evidence="2" id="KW-0812">Transmembrane</keyword>
<feature type="region of interest" description="Disordered" evidence="1">
    <location>
        <begin position="225"/>
        <end position="269"/>
    </location>
</feature>
<dbReference type="GeneID" id="63770855"/>
<feature type="compositionally biased region" description="Pro residues" evidence="1">
    <location>
        <begin position="124"/>
        <end position="134"/>
    </location>
</feature>
<evidence type="ECO:0000313" key="3">
    <source>
        <dbReference type="EMBL" id="ORY54840.1"/>
    </source>
</evidence>
<dbReference type="STRING" id="1141098.A0A1Y2D6E3"/>
<feature type="region of interest" description="Disordered" evidence="1">
    <location>
        <begin position="838"/>
        <end position="917"/>
    </location>
</feature>
<name>A0A1Y2D6E3_9PEZI</name>
<feature type="region of interest" description="Disordered" evidence="1">
    <location>
        <begin position="489"/>
        <end position="509"/>
    </location>
</feature>
<feature type="compositionally biased region" description="Basic and acidic residues" evidence="1">
    <location>
        <begin position="496"/>
        <end position="506"/>
    </location>
</feature>
<feature type="region of interest" description="Disordered" evidence="1">
    <location>
        <begin position="616"/>
        <end position="737"/>
    </location>
</feature>
<dbReference type="PANTHER" id="PTHR38426">
    <property type="entry name" value="MAINTENANCE OF TELOMERE CAPPING PROTEIN 4"/>
    <property type="match status" value="1"/>
</dbReference>
<feature type="compositionally biased region" description="Low complexity" evidence="1">
    <location>
        <begin position="228"/>
        <end position="258"/>
    </location>
</feature>
<dbReference type="AlphaFoldDB" id="A0A1Y2D6E3"/>
<dbReference type="Proteomes" id="UP000193689">
    <property type="component" value="Unassembled WGS sequence"/>
</dbReference>
<feature type="region of interest" description="Disordered" evidence="1">
    <location>
        <begin position="400"/>
        <end position="455"/>
    </location>
</feature>
<reference evidence="3 4" key="1">
    <citation type="submission" date="2016-07" db="EMBL/GenBank/DDBJ databases">
        <title>Pervasive Adenine N6-methylation of Active Genes in Fungi.</title>
        <authorList>
            <consortium name="DOE Joint Genome Institute"/>
            <person name="Mondo S.J."/>
            <person name="Dannebaum R.O."/>
            <person name="Kuo R.C."/>
            <person name="Labutti K."/>
            <person name="Haridas S."/>
            <person name="Kuo A."/>
            <person name="Salamov A."/>
            <person name="Ahrendt S.R."/>
            <person name="Lipzen A."/>
            <person name="Sullivan W."/>
            <person name="Andreopoulos W.B."/>
            <person name="Clum A."/>
            <person name="Lindquist E."/>
            <person name="Daum C."/>
            <person name="Ramamoorthy G.K."/>
            <person name="Gryganskyi A."/>
            <person name="Culley D."/>
            <person name="Magnuson J.K."/>
            <person name="James T.Y."/>
            <person name="O'Malley M.A."/>
            <person name="Stajich J.E."/>
            <person name="Spatafora J.W."/>
            <person name="Visel A."/>
            <person name="Grigoriev I.V."/>
        </authorList>
    </citation>
    <scope>NUCLEOTIDE SEQUENCE [LARGE SCALE GENOMIC DNA]</scope>
    <source>
        <strain evidence="3 4">CBS 129021</strain>
    </source>
</reference>
<keyword evidence="2" id="KW-0472">Membrane</keyword>
<protein>
    <submittedName>
        <fullName evidence="3">Uncharacterized protein</fullName>
    </submittedName>
</protein>
<dbReference type="InParanoid" id="A0A1Y2D6E3"/>
<feature type="compositionally biased region" description="Basic and acidic residues" evidence="1">
    <location>
        <begin position="441"/>
        <end position="455"/>
    </location>
</feature>
<dbReference type="RefSeq" id="XP_040709364.1">
    <property type="nucleotide sequence ID" value="XM_040854643.1"/>
</dbReference>
<feature type="compositionally biased region" description="Basic and acidic residues" evidence="1">
    <location>
        <begin position="659"/>
        <end position="668"/>
    </location>
</feature>
<accession>A0A1Y2D6E3</accession>
<feature type="compositionally biased region" description="Polar residues" evidence="1">
    <location>
        <begin position="331"/>
        <end position="342"/>
    </location>
</feature>
<comment type="caution">
    <text evidence="3">The sequence shown here is derived from an EMBL/GenBank/DDBJ whole genome shotgun (WGS) entry which is preliminary data.</text>
</comment>
<dbReference type="InterPro" id="IPR038769">
    <property type="entry name" value="MTC4"/>
</dbReference>
<proteinExistence type="predicted"/>
<feature type="compositionally biased region" description="Polar residues" evidence="1">
    <location>
        <begin position="402"/>
        <end position="412"/>
    </location>
</feature>
<dbReference type="PANTHER" id="PTHR38426:SF1">
    <property type="entry name" value="MAINTENANCE OF TELOMERE CAPPING PROTEIN 4"/>
    <property type="match status" value="1"/>
</dbReference>
<feature type="transmembrane region" description="Helical" evidence="2">
    <location>
        <begin position="1146"/>
        <end position="1164"/>
    </location>
</feature>
<feature type="region of interest" description="Disordered" evidence="1">
    <location>
        <begin position="544"/>
        <end position="573"/>
    </location>
</feature>
<evidence type="ECO:0000256" key="2">
    <source>
        <dbReference type="SAM" id="Phobius"/>
    </source>
</evidence>
<sequence length="1166" mass="128641">RSHKPRSSGGFLLSNPILNAHAPVREDARRRSRIPVNNGKGKSPVSTPDKTSSSSSPHLAGDSPNMDHGGRRVSRNGRPDTPSSIPLPTSHVLSMDPESTQIVNMALSLNESRRFAQSRNVSSPVPPRLAPVPDSPAGGSLKQHLQQQRRTSRNISPKADRSSLIPRQVSVSGPRINAPLQPSFDPEGNYTYHFSSSTLNRAQKAKEHFELMTQYRRLLQLVPPLKESSAQSSTRPSTSSSPSSPTTSSTPQNPFNSTQVTLGRPYNPLQYIRNRKVRARERKAIDGETQGFADVTRVTDWIDQAATLTAMSPLQPDSSSIPVFLGAHNLSGQQHASSSSTPVPTPGASKSKRPRIDWVFEPADLLADIYWVEQDDNKSLIEDRHYTPLLPKKATAVLRPISQKNEPATSLLVTPEPRKGMESSDASAEPRPSESNTTSRADTEVSHSSARERARQKLHDLRGIGGMHHKHSGSVHSHHDFLRLRKGSFSDTSESENDRKIRDRRGTVSANSKAILEKQMAEMLAKEAAEERGPVHNDTDVAQDASLRPAMMSPDKSSEPSSRGHGRNESRVEDIEFFERVNRARARQGASPIHSGRASLEVPGYSYRASMDLDSMPASPDIKPRRGSNFIPPIGMDLSPASSRPGSPARNPFSKVKHIFRDRSRERSNGQAWNDKAEKPDSPAVEQSDPYALSPISAEGMSSPERRRSKSPAQKIISRPTDASHKSHRSMGSIRLGRDEQIGLRSILKGGAKIDGIIRGGVSKMSDLIWRKDLDLAEGVSAMSSDESEAEPSRGRRRRTVSLSRTSSIRPGQNLQPKSYLDEMPTFKSASELDKAVSRDTEFTSLPVTSPVSGPPSHRSPRFERLKPPRIDVLSASPTSSPNLLPQRRPSTDSDMSDAESRARDSGQSGDAPQQSSAQLNAALSLAALSNRSHRNSITKSQQWSISDNSAARQCPAQLSKHEVARLRALVLSSGIKAMEIARRTGESHPLFALDNGTVGIPWTEMSRFAPPESASLAVPQINVYPTTARILAASIERSGVELHKSTEAFVQGDMRRLKSRVDTLHAHVASDLIDMTRRAADEADECSRDLIDGQRLKVKSVVDLIDTMLQRRRRRFRWVRRAGWLVVEWALVGFMWYVWFVVMMARIFLGIGRTIWGVGRWVLWL</sequence>
<feature type="non-terminal residue" evidence="3">
    <location>
        <position position="1166"/>
    </location>
</feature>
<evidence type="ECO:0000256" key="1">
    <source>
        <dbReference type="SAM" id="MobiDB-lite"/>
    </source>
</evidence>
<feature type="compositionally biased region" description="Low complexity" evidence="1">
    <location>
        <begin position="801"/>
        <end position="810"/>
    </location>
</feature>
<keyword evidence="2" id="KW-1133">Transmembrane helix</keyword>
<dbReference type="EMBL" id="MCFJ01000031">
    <property type="protein sequence ID" value="ORY54840.1"/>
    <property type="molecule type" value="Genomic_DNA"/>
</dbReference>
<feature type="transmembrane region" description="Helical" evidence="2">
    <location>
        <begin position="1119"/>
        <end position="1140"/>
    </location>
</feature>
<feature type="compositionally biased region" description="Low complexity" evidence="1">
    <location>
        <begin position="639"/>
        <end position="652"/>
    </location>
</feature>